<dbReference type="OrthoDB" id="6249568at2759"/>
<dbReference type="WBParaSite" id="TTAC_0000104101-mRNA-1">
    <property type="protein sequence ID" value="TTAC_0000104101-mRNA-1"/>
    <property type="gene ID" value="TTAC_0000104101"/>
</dbReference>
<sequence>MSTLRTHLSNRIIFHDKRERKKSTSRAILLTKALHRQRAENKSPDELAPSHTSSSLEARSTSIRGSELALEAGSLSGSLDDILGRTNSNISLGDNNANFSPIDPERDLGRLHRRRHGHLLSAKKRSRSDFNLVSYDKTYSKHLEIIGIEDEHPIGTLRMQVCLRTLRNTSPLMKKKLSIEDAHWNHKSRLLTKQRCVSMMNIMDTSFSMRGPLNAGAQMFEARYLGLLSLNVVSRPSNVYARRWTPLEYQPGEVAVITNPLTKATEIVSPRLPWPPHFLRGVSALEFNPVTGPQVGQFDSAVLYLNVLSACGLQSIPLSKFLNRFRTGEEAVDSVHRGVMVAKLISYSQTVIKQAQPLSTQVQLQFGKEKYATGIRKSTYEPVWNQIFTFHLTRSSKTLIEIQLTSIANPNISGPASGIEKIGEALIDISRLPMDLTQRIEVELNGYRPKPRLLLLATLTGLAKDYPSYPLPSLPFINITPAFDSNGQQSDVEFVNGCSPSSRNDAPGIAFNSSSDSASPETDDWFLSSQRSKKNVSLDETDAQIAEHYVGSNMNAI</sequence>
<evidence type="ECO:0000313" key="4">
    <source>
        <dbReference type="Proteomes" id="UP000274429"/>
    </source>
</evidence>
<dbReference type="PROSITE" id="PS50004">
    <property type="entry name" value="C2"/>
    <property type="match status" value="1"/>
</dbReference>
<accession>A0A0R3WK15</accession>
<feature type="region of interest" description="Disordered" evidence="1">
    <location>
        <begin position="35"/>
        <end position="61"/>
    </location>
</feature>
<feature type="compositionally biased region" description="Polar residues" evidence="1">
    <location>
        <begin position="50"/>
        <end position="61"/>
    </location>
</feature>
<organism evidence="5">
    <name type="scientific">Hydatigena taeniaeformis</name>
    <name type="common">Feline tapeworm</name>
    <name type="synonym">Taenia taeniaeformis</name>
    <dbReference type="NCBI Taxonomy" id="6205"/>
    <lineage>
        <taxon>Eukaryota</taxon>
        <taxon>Metazoa</taxon>
        <taxon>Spiralia</taxon>
        <taxon>Lophotrochozoa</taxon>
        <taxon>Platyhelminthes</taxon>
        <taxon>Cestoda</taxon>
        <taxon>Eucestoda</taxon>
        <taxon>Cyclophyllidea</taxon>
        <taxon>Taeniidae</taxon>
        <taxon>Hydatigera</taxon>
    </lineage>
</organism>
<name>A0A0R3WK15_HYDTA</name>
<proteinExistence type="predicted"/>
<reference evidence="5" key="1">
    <citation type="submission" date="2017-02" db="UniProtKB">
        <authorList>
            <consortium name="WormBaseParasite"/>
        </authorList>
    </citation>
    <scope>IDENTIFICATION</scope>
</reference>
<evidence type="ECO:0000259" key="2">
    <source>
        <dbReference type="PROSITE" id="PS50004"/>
    </source>
</evidence>
<dbReference type="Pfam" id="PF00168">
    <property type="entry name" value="C2"/>
    <property type="match status" value="1"/>
</dbReference>
<dbReference type="Gene3D" id="2.60.40.150">
    <property type="entry name" value="C2 domain"/>
    <property type="match status" value="1"/>
</dbReference>
<evidence type="ECO:0000256" key="1">
    <source>
        <dbReference type="SAM" id="MobiDB-lite"/>
    </source>
</evidence>
<evidence type="ECO:0000313" key="3">
    <source>
        <dbReference type="EMBL" id="VDM17358.1"/>
    </source>
</evidence>
<dbReference type="AlphaFoldDB" id="A0A0R3WK15"/>
<dbReference type="InterPro" id="IPR000008">
    <property type="entry name" value="C2_dom"/>
</dbReference>
<keyword evidence="4" id="KW-1185">Reference proteome</keyword>
<feature type="region of interest" description="Disordered" evidence="1">
    <location>
        <begin position="498"/>
        <end position="534"/>
    </location>
</feature>
<dbReference type="STRING" id="6205.A0A0R3WK15"/>
<reference evidence="3 4" key="2">
    <citation type="submission" date="2018-11" db="EMBL/GenBank/DDBJ databases">
        <authorList>
            <consortium name="Pathogen Informatics"/>
        </authorList>
    </citation>
    <scope>NUCLEOTIDE SEQUENCE [LARGE SCALE GENOMIC DNA]</scope>
</reference>
<dbReference type="Proteomes" id="UP000274429">
    <property type="component" value="Unassembled WGS sequence"/>
</dbReference>
<evidence type="ECO:0000313" key="5">
    <source>
        <dbReference type="WBParaSite" id="TTAC_0000104101-mRNA-1"/>
    </source>
</evidence>
<dbReference type="EMBL" id="UYWX01000163">
    <property type="protein sequence ID" value="VDM17358.1"/>
    <property type="molecule type" value="Genomic_DNA"/>
</dbReference>
<dbReference type="SUPFAM" id="SSF49562">
    <property type="entry name" value="C2 domain (Calcium/lipid-binding domain, CaLB)"/>
    <property type="match status" value="1"/>
</dbReference>
<feature type="compositionally biased region" description="Polar residues" evidence="1">
    <location>
        <begin position="511"/>
        <end position="520"/>
    </location>
</feature>
<dbReference type="InterPro" id="IPR035892">
    <property type="entry name" value="C2_domain_sf"/>
</dbReference>
<feature type="domain" description="C2" evidence="2">
    <location>
        <begin position="321"/>
        <end position="444"/>
    </location>
</feature>
<gene>
    <name evidence="3" type="ORF">TTAC_LOCUS1042</name>
</gene>
<protein>
    <submittedName>
        <fullName evidence="5">C2 domain-containing protein</fullName>
    </submittedName>
</protein>